<sequence length="132" mass="14731">MADILKLSNREPDLLDQSEVALSSTKNADHNIPVVVTAKPSDGPQNKTAMSTHELQTDLSRMKKTVNQYVEEKRLLGGNGLAEQMINELYAASQINRGPQGAFPSSRLHLDMLLGRDERITPADYLNFNYNF</sequence>
<organism evidence="1 2">
    <name type="scientific">Panagrolaimus sp. JU765</name>
    <dbReference type="NCBI Taxonomy" id="591449"/>
    <lineage>
        <taxon>Eukaryota</taxon>
        <taxon>Metazoa</taxon>
        <taxon>Ecdysozoa</taxon>
        <taxon>Nematoda</taxon>
        <taxon>Chromadorea</taxon>
        <taxon>Rhabditida</taxon>
        <taxon>Tylenchina</taxon>
        <taxon>Panagrolaimomorpha</taxon>
        <taxon>Panagrolaimoidea</taxon>
        <taxon>Panagrolaimidae</taxon>
        <taxon>Panagrolaimus</taxon>
    </lineage>
</organism>
<dbReference type="WBParaSite" id="JU765_v2.g2564.t1">
    <property type="protein sequence ID" value="JU765_v2.g2564.t1"/>
    <property type="gene ID" value="JU765_v2.g2564"/>
</dbReference>
<evidence type="ECO:0000313" key="2">
    <source>
        <dbReference type="WBParaSite" id="JU765_v2.g2564.t1"/>
    </source>
</evidence>
<dbReference type="Proteomes" id="UP000887576">
    <property type="component" value="Unplaced"/>
</dbReference>
<protein>
    <submittedName>
        <fullName evidence="2">Uncharacterized protein</fullName>
    </submittedName>
</protein>
<name>A0AC34R1N7_9BILA</name>
<accession>A0AC34R1N7</accession>
<evidence type="ECO:0000313" key="1">
    <source>
        <dbReference type="Proteomes" id="UP000887576"/>
    </source>
</evidence>
<reference evidence="2" key="1">
    <citation type="submission" date="2022-11" db="UniProtKB">
        <authorList>
            <consortium name="WormBaseParasite"/>
        </authorList>
    </citation>
    <scope>IDENTIFICATION</scope>
</reference>
<proteinExistence type="predicted"/>